<gene>
    <name evidence="12" type="ORF">CKAN_01831300</name>
</gene>
<comment type="subcellular location">
    <subcellularLocation>
        <location evidence="2">Cytoplasm</location>
    </subcellularLocation>
</comment>
<dbReference type="UniPathway" id="UPA00588">
    <property type="reaction ID" value="UER00646"/>
</dbReference>
<evidence type="ECO:0000256" key="5">
    <source>
        <dbReference type="ARBA" id="ARBA00011738"/>
    </source>
</evidence>
<dbReference type="EC" id="2.4.2.7" evidence="6"/>
<dbReference type="FunFam" id="3.40.50.2020:FF:000022">
    <property type="entry name" value="Adenine phosphoribosyltransferase 1"/>
    <property type="match status" value="1"/>
</dbReference>
<evidence type="ECO:0000256" key="4">
    <source>
        <dbReference type="ARBA" id="ARBA00008391"/>
    </source>
</evidence>
<protein>
    <recommendedName>
        <fullName evidence="6">adenine phosphoribosyltransferase</fullName>
        <ecNumber evidence="6">2.4.2.7</ecNumber>
    </recommendedName>
</protein>
<sequence>MKLLLEPTNRLFLLLDNKVLGLDIPEEGVVVVNLKMGLTRYGRRWRFVSPENFLWGKILSGRCHLRLSLVESQCLSRSTELRTTPRPSTTVRWASSGTVAEMRYAELVLLPNWNNITEIELYRADTFTEARMISRQGFATTGSNSERRDKRERFYTDRMSATKDEDPRIHGISSSIRVVPNFPKPGIMFQDITTLLLDPKAFKNTVDLFVERYKDKNISVVAGVEARGFIFGPPIALAIGAKFVPLRKPRKLPGEVISQKYVLEYGTDCLEMHVGAVQCGDRALVVDDLIATGGTLCAAISLLERVGAEVVECACVIELPELQGRERLNGKPLYILVESR</sequence>
<evidence type="ECO:0000256" key="10">
    <source>
        <dbReference type="ARBA" id="ARBA00022726"/>
    </source>
</evidence>
<dbReference type="HAMAP" id="MF_00004">
    <property type="entry name" value="Aden_phosphoribosyltr"/>
    <property type="match status" value="1"/>
</dbReference>
<evidence type="ECO:0000313" key="12">
    <source>
        <dbReference type="EMBL" id="RWR89264.1"/>
    </source>
</evidence>
<comment type="similarity">
    <text evidence="4">Belongs to the purine/pyrimidine phosphoribosyltransferase family.</text>
</comment>
<dbReference type="CDD" id="cd06223">
    <property type="entry name" value="PRTases_typeI"/>
    <property type="match status" value="1"/>
</dbReference>
<dbReference type="GO" id="GO:0005829">
    <property type="term" value="C:cytosol"/>
    <property type="evidence" value="ECO:0007669"/>
    <property type="project" value="TreeGrafter"/>
</dbReference>
<dbReference type="OrthoDB" id="363185at2759"/>
<proteinExistence type="inferred from homology"/>
<dbReference type="EMBL" id="QPKB01000007">
    <property type="protein sequence ID" value="RWR89264.1"/>
    <property type="molecule type" value="Genomic_DNA"/>
</dbReference>
<dbReference type="PANTHER" id="PTHR11776">
    <property type="entry name" value="ADENINE PHOSPHORIBOSYLTRANSFERASE"/>
    <property type="match status" value="1"/>
</dbReference>
<evidence type="ECO:0000256" key="2">
    <source>
        <dbReference type="ARBA" id="ARBA00004496"/>
    </source>
</evidence>
<evidence type="ECO:0000256" key="9">
    <source>
        <dbReference type="ARBA" id="ARBA00022679"/>
    </source>
</evidence>
<evidence type="ECO:0000256" key="3">
    <source>
        <dbReference type="ARBA" id="ARBA00004659"/>
    </source>
</evidence>
<keyword evidence="10" id="KW-0660">Purine salvage</keyword>
<dbReference type="STRING" id="337451.A0A443PEU8"/>
<name>A0A443PEU8_9MAGN</name>
<reference evidence="12 13" key="1">
    <citation type="journal article" date="2019" name="Nat. Plants">
        <title>Stout camphor tree genome fills gaps in understanding of flowering plant genome evolution.</title>
        <authorList>
            <person name="Chaw S.M."/>
            <person name="Liu Y.C."/>
            <person name="Wu Y.W."/>
            <person name="Wang H.Y."/>
            <person name="Lin C.I."/>
            <person name="Wu C.S."/>
            <person name="Ke H.M."/>
            <person name="Chang L.Y."/>
            <person name="Hsu C.Y."/>
            <person name="Yang H.T."/>
            <person name="Sudianto E."/>
            <person name="Hsu M.H."/>
            <person name="Wu K.P."/>
            <person name="Wang L.N."/>
            <person name="Leebens-Mack J.H."/>
            <person name="Tsai I.J."/>
        </authorList>
    </citation>
    <scope>NUCLEOTIDE SEQUENCE [LARGE SCALE GENOMIC DNA]</scope>
    <source>
        <strain evidence="13">cv. Chaw 1501</strain>
        <tissue evidence="12">Young leaves</tissue>
    </source>
</reference>
<dbReference type="Pfam" id="PF00156">
    <property type="entry name" value="Pribosyltran"/>
    <property type="match status" value="1"/>
</dbReference>
<dbReference type="InterPro" id="IPR050120">
    <property type="entry name" value="Adenine_PRTase"/>
</dbReference>
<dbReference type="InterPro" id="IPR000836">
    <property type="entry name" value="PRTase_dom"/>
</dbReference>
<dbReference type="GO" id="GO:0003999">
    <property type="term" value="F:adenine phosphoribosyltransferase activity"/>
    <property type="evidence" value="ECO:0007669"/>
    <property type="project" value="UniProtKB-EC"/>
</dbReference>
<dbReference type="InterPro" id="IPR005764">
    <property type="entry name" value="Ade_phspho_trans"/>
</dbReference>
<evidence type="ECO:0000259" key="11">
    <source>
        <dbReference type="Pfam" id="PF00156"/>
    </source>
</evidence>
<dbReference type="Proteomes" id="UP000283530">
    <property type="component" value="Unassembled WGS sequence"/>
</dbReference>
<evidence type="ECO:0000256" key="6">
    <source>
        <dbReference type="ARBA" id="ARBA00011893"/>
    </source>
</evidence>
<evidence type="ECO:0000256" key="7">
    <source>
        <dbReference type="ARBA" id="ARBA00022490"/>
    </source>
</evidence>
<dbReference type="NCBIfam" id="NF002636">
    <property type="entry name" value="PRK02304.1-5"/>
    <property type="match status" value="1"/>
</dbReference>
<feature type="domain" description="Phosphoribosyltransferase" evidence="11">
    <location>
        <begin position="199"/>
        <end position="324"/>
    </location>
</feature>
<dbReference type="NCBIfam" id="TIGR01090">
    <property type="entry name" value="apt"/>
    <property type="match status" value="1"/>
</dbReference>
<dbReference type="Gene3D" id="3.40.50.2020">
    <property type="match status" value="1"/>
</dbReference>
<evidence type="ECO:0000313" key="13">
    <source>
        <dbReference type="Proteomes" id="UP000283530"/>
    </source>
</evidence>
<evidence type="ECO:0000256" key="1">
    <source>
        <dbReference type="ARBA" id="ARBA00000868"/>
    </source>
</evidence>
<keyword evidence="13" id="KW-1185">Reference proteome</keyword>
<keyword evidence="7" id="KW-0963">Cytoplasm</keyword>
<dbReference type="InterPro" id="IPR029057">
    <property type="entry name" value="PRTase-like"/>
</dbReference>
<dbReference type="GO" id="GO:0006166">
    <property type="term" value="P:purine ribonucleoside salvage"/>
    <property type="evidence" value="ECO:0007669"/>
    <property type="project" value="UniProtKB-KW"/>
</dbReference>
<accession>A0A443PEU8</accession>
<dbReference type="SUPFAM" id="SSF53271">
    <property type="entry name" value="PRTase-like"/>
    <property type="match status" value="1"/>
</dbReference>
<dbReference type="GO" id="GO:0006168">
    <property type="term" value="P:adenine salvage"/>
    <property type="evidence" value="ECO:0007669"/>
    <property type="project" value="InterPro"/>
</dbReference>
<comment type="catalytic activity">
    <reaction evidence="1">
        <text>AMP + diphosphate = 5-phospho-alpha-D-ribose 1-diphosphate + adenine</text>
        <dbReference type="Rhea" id="RHEA:16609"/>
        <dbReference type="ChEBI" id="CHEBI:16708"/>
        <dbReference type="ChEBI" id="CHEBI:33019"/>
        <dbReference type="ChEBI" id="CHEBI:58017"/>
        <dbReference type="ChEBI" id="CHEBI:456215"/>
        <dbReference type="EC" id="2.4.2.7"/>
    </reaction>
</comment>
<comment type="pathway">
    <text evidence="3">Purine metabolism; AMP biosynthesis via salvage pathway; AMP from adenine: step 1/1.</text>
</comment>
<dbReference type="AlphaFoldDB" id="A0A443PEU8"/>
<comment type="subunit">
    <text evidence="5">Homodimer.</text>
</comment>
<evidence type="ECO:0000256" key="8">
    <source>
        <dbReference type="ARBA" id="ARBA00022676"/>
    </source>
</evidence>
<keyword evidence="8 12" id="KW-0328">Glycosyltransferase</keyword>
<dbReference type="PANTHER" id="PTHR11776:SF7">
    <property type="entry name" value="PHOSPHORIBOSYLTRANSFERASE DOMAIN-CONTAINING PROTEIN"/>
    <property type="match status" value="1"/>
</dbReference>
<dbReference type="NCBIfam" id="NF002634">
    <property type="entry name" value="PRK02304.1-3"/>
    <property type="match status" value="1"/>
</dbReference>
<organism evidence="12 13">
    <name type="scientific">Cinnamomum micranthum f. kanehirae</name>
    <dbReference type="NCBI Taxonomy" id="337451"/>
    <lineage>
        <taxon>Eukaryota</taxon>
        <taxon>Viridiplantae</taxon>
        <taxon>Streptophyta</taxon>
        <taxon>Embryophyta</taxon>
        <taxon>Tracheophyta</taxon>
        <taxon>Spermatophyta</taxon>
        <taxon>Magnoliopsida</taxon>
        <taxon>Magnoliidae</taxon>
        <taxon>Laurales</taxon>
        <taxon>Lauraceae</taxon>
        <taxon>Cinnamomum</taxon>
    </lineage>
</organism>
<keyword evidence="9 12" id="KW-0808">Transferase</keyword>
<comment type="caution">
    <text evidence="12">The sequence shown here is derived from an EMBL/GenBank/DDBJ whole genome shotgun (WGS) entry which is preliminary data.</text>
</comment>
<dbReference type="GO" id="GO:0044209">
    <property type="term" value="P:AMP salvage"/>
    <property type="evidence" value="ECO:0007669"/>
    <property type="project" value="UniProtKB-UniPathway"/>
</dbReference>